<comment type="caution">
    <text evidence="8">The sequence shown here is derived from an EMBL/GenBank/DDBJ whole genome shotgun (WGS) entry which is preliminary data.</text>
</comment>
<feature type="transmembrane region" description="Helical" evidence="7">
    <location>
        <begin position="273"/>
        <end position="301"/>
    </location>
</feature>
<evidence type="ECO:0000313" key="9">
    <source>
        <dbReference type="Proteomes" id="UP001595955"/>
    </source>
</evidence>
<dbReference type="RefSeq" id="WP_164471461.1">
    <property type="nucleotide sequence ID" value="NZ_CP033325.1"/>
</dbReference>
<feature type="transmembrane region" description="Helical" evidence="7">
    <location>
        <begin position="242"/>
        <end position="261"/>
    </location>
</feature>
<keyword evidence="4 7" id="KW-1133">Transmembrane helix</keyword>
<feature type="transmembrane region" description="Helical" evidence="7">
    <location>
        <begin position="51"/>
        <end position="75"/>
    </location>
</feature>
<evidence type="ECO:0000256" key="1">
    <source>
        <dbReference type="ARBA" id="ARBA00004651"/>
    </source>
</evidence>
<evidence type="ECO:0000256" key="6">
    <source>
        <dbReference type="SAM" id="MobiDB-lite"/>
    </source>
</evidence>
<organism evidence="8 9">
    <name type="scientific">Georgenia faecalis</name>
    <dbReference type="NCBI Taxonomy" id="2483799"/>
    <lineage>
        <taxon>Bacteria</taxon>
        <taxon>Bacillati</taxon>
        <taxon>Actinomycetota</taxon>
        <taxon>Actinomycetes</taxon>
        <taxon>Micrococcales</taxon>
        <taxon>Bogoriellaceae</taxon>
        <taxon>Georgenia</taxon>
    </lineage>
</organism>
<keyword evidence="3 7" id="KW-0812">Transmembrane</keyword>
<keyword evidence="9" id="KW-1185">Reference proteome</keyword>
<name>A0ABV9D8P0_9MICO</name>
<feature type="transmembrane region" description="Helical" evidence="7">
    <location>
        <begin position="170"/>
        <end position="196"/>
    </location>
</feature>
<feature type="region of interest" description="Disordered" evidence="6">
    <location>
        <begin position="398"/>
        <end position="419"/>
    </location>
</feature>
<protein>
    <submittedName>
        <fullName evidence="8">YihY/virulence factor BrkB family protein</fullName>
    </submittedName>
</protein>
<dbReference type="Pfam" id="PF03631">
    <property type="entry name" value="Virul_fac_BrkB"/>
    <property type="match status" value="1"/>
</dbReference>
<reference evidence="9" key="1">
    <citation type="journal article" date="2019" name="Int. J. Syst. Evol. Microbiol.">
        <title>The Global Catalogue of Microorganisms (GCM) 10K type strain sequencing project: providing services to taxonomists for standard genome sequencing and annotation.</title>
        <authorList>
            <consortium name="The Broad Institute Genomics Platform"/>
            <consortium name="The Broad Institute Genome Sequencing Center for Infectious Disease"/>
            <person name="Wu L."/>
            <person name="Ma J."/>
        </authorList>
    </citation>
    <scope>NUCLEOTIDE SEQUENCE [LARGE SCALE GENOMIC DNA]</scope>
    <source>
        <strain evidence="9">JCM 3369</strain>
    </source>
</reference>
<comment type="subcellular location">
    <subcellularLocation>
        <location evidence="1">Cell membrane</location>
        <topology evidence="1">Multi-pass membrane protein</topology>
    </subcellularLocation>
</comment>
<proteinExistence type="predicted"/>
<feature type="transmembrane region" description="Helical" evidence="7">
    <location>
        <begin position="208"/>
        <end position="230"/>
    </location>
</feature>
<accession>A0ABV9D8P0</accession>
<dbReference type="PANTHER" id="PTHR30213:SF1">
    <property type="entry name" value="INNER MEMBRANE PROTEIN YHJD"/>
    <property type="match status" value="1"/>
</dbReference>
<keyword evidence="5 7" id="KW-0472">Membrane</keyword>
<dbReference type="PANTHER" id="PTHR30213">
    <property type="entry name" value="INNER MEMBRANE PROTEIN YHJD"/>
    <property type="match status" value="1"/>
</dbReference>
<gene>
    <name evidence="8" type="ORF">ACFO3F_03445</name>
</gene>
<dbReference type="EMBL" id="JBHSGF010000002">
    <property type="protein sequence ID" value="MFC4554293.1"/>
    <property type="molecule type" value="Genomic_DNA"/>
</dbReference>
<dbReference type="Proteomes" id="UP001595955">
    <property type="component" value="Unassembled WGS sequence"/>
</dbReference>
<evidence type="ECO:0000256" key="5">
    <source>
        <dbReference type="ARBA" id="ARBA00023136"/>
    </source>
</evidence>
<evidence type="ECO:0000256" key="7">
    <source>
        <dbReference type="SAM" id="Phobius"/>
    </source>
</evidence>
<evidence type="ECO:0000256" key="3">
    <source>
        <dbReference type="ARBA" id="ARBA00022692"/>
    </source>
</evidence>
<evidence type="ECO:0000256" key="4">
    <source>
        <dbReference type="ARBA" id="ARBA00022989"/>
    </source>
</evidence>
<sequence>MATAIPRDGAGERAAGAGTGLAARVRAGAEAVQHSRVGRAVARYFNGRGGLLAGGVTYSALFSISAALTIGYTAFVTVLGDDATLRRSVLDALNDALPGVVSVGGRRGLIDPDSLILSTALGPASIAAAAVLVWTAISMMNALRRSIQTMFGIVSPLENMVRSRLRDLGAFVLLALAVLVTAVLGIGAGAAGGWVVDLLGIQGTLAAVLLRVAGIGVVLVVDCSVFVMLFRVLAGVRAPRRDLLVGALVGGVAASALRQLGTSVVVGRADDPILASFAALATLLLWVNLLARITLFIAAWTANPPAPPRPKDPEATHFGERPNYVTVSVPATLEWDYDATTGTVQPSADDRDAVAEEDLRRAGPAGEAVLEARTERQAARDRERELAARAHELEVRFAREQAPPAGAPAGPGGTLTSAVRGLPGRARRWWNAWRAR</sequence>
<keyword evidence="2" id="KW-1003">Cell membrane</keyword>
<dbReference type="InterPro" id="IPR017039">
    <property type="entry name" value="Virul_fac_BrkB"/>
</dbReference>
<evidence type="ECO:0000256" key="2">
    <source>
        <dbReference type="ARBA" id="ARBA00022475"/>
    </source>
</evidence>
<feature type="transmembrane region" description="Helical" evidence="7">
    <location>
        <begin position="115"/>
        <end position="137"/>
    </location>
</feature>
<evidence type="ECO:0000313" key="8">
    <source>
        <dbReference type="EMBL" id="MFC4554293.1"/>
    </source>
</evidence>